<reference evidence="1 2" key="1">
    <citation type="submission" date="2019-03" db="EMBL/GenBank/DDBJ databases">
        <authorList>
            <person name="Zhang S."/>
        </authorList>
    </citation>
    <scope>NUCLEOTIDE SEQUENCE [LARGE SCALE GENOMIC DNA]</scope>
    <source>
        <strain evidence="1 2">S4J41</strain>
    </source>
</reference>
<evidence type="ECO:0000313" key="2">
    <source>
        <dbReference type="Proteomes" id="UP000294662"/>
    </source>
</evidence>
<dbReference type="OrthoDB" id="8451553at2"/>
<dbReference type="EMBL" id="SMFP01000019">
    <property type="protein sequence ID" value="TDE34519.1"/>
    <property type="molecule type" value="Genomic_DNA"/>
</dbReference>
<gene>
    <name evidence="1" type="ORF">E1B25_19515</name>
</gene>
<sequence>MGVSKSTAPSYKTTNWTAYNEALKRRGSLTIHWPVGRLPAITVRLVRSRDEVGWRPVHLARWPSSPVS</sequence>
<dbReference type="Proteomes" id="UP000294662">
    <property type="component" value="Unassembled WGS sequence"/>
</dbReference>
<accession>A0A4R5EJ26</accession>
<name>A0A4R5EJ26_9RHOB</name>
<comment type="caution">
    <text evidence="1">The sequence shown here is derived from an EMBL/GenBank/DDBJ whole genome shotgun (WGS) entry which is preliminary data.</text>
</comment>
<protein>
    <submittedName>
        <fullName evidence="1">Uncharacterized protein</fullName>
    </submittedName>
</protein>
<proteinExistence type="predicted"/>
<dbReference type="AlphaFoldDB" id="A0A4R5EJ26"/>
<keyword evidence="2" id="KW-1185">Reference proteome</keyword>
<evidence type="ECO:0000313" key="1">
    <source>
        <dbReference type="EMBL" id="TDE34519.1"/>
    </source>
</evidence>
<organism evidence="1 2">
    <name type="scientific">Antarcticimicrobium sediminis</name>
    <dbReference type="NCBI Taxonomy" id="2546227"/>
    <lineage>
        <taxon>Bacteria</taxon>
        <taxon>Pseudomonadati</taxon>
        <taxon>Pseudomonadota</taxon>
        <taxon>Alphaproteobacteria</taxon>
        <taxon>Rhodobacterales</taxon>
        <taxon>Paracoccaceae</taxon>
        <taxon>Antarcticimicrobium</taxon>
    </lineage>
</organism>